<evidence type="ECO:0000256" key="7">
    <source>
        <dbReference type="ARBA" id="ARBA00047304"/>
    </source>
</evidence>
<dbReference type="GO" id="GO:0061809">
    <property type="term" value="F:NAD+ nucleosidase activity, cyclic ADP-ribose generating"/>
    <property type="evidence" value="ECO:0007669"/>
    <property type="project" value="UniProtKB-EC"/>
</dbReference>
<dbReference type="Proteomes" id="UP000027138">
    <property type="component" value="Unassembled WGS sequence"/>
</dbReference>
<dbReference type="Pfam" id="PF23282">
    <property type="entry name" value="WHD_ROQ1"/>
    <property type="match status" value="1"/>
</dbReference>
<dbReference type="InterPro" id="IPR035897">
    <property type="entry name" value="Toll_tir_struct_dom_sf"/>
</dbReference>
<evidence type="ECO:0000259" key="9">
    <source>
        <dbReference type="PROSITE" id="PS50104"/>
    </source>
</evidence>
<dbReference type="Pfam" id="PF23286">
    <property type="entry name" value="LRR_13"/>
    <property type="match status" value="1"/>
</dbReference>
<dbReference type="KEGG" id="jcu:105636596"/>
<evidence type="ECO:0000256" key="4">
    <source>
        <dbReference type="ARBA" id="ARBA00022801"/>
    </source>
</evidence>
<dbReference type="Gene3D" id="3.40.50.300">
    <property type="entry name" value="P-loop containing nucleotide triphosphate hydrolases"/>
    <property type="match status" value="1"/>
</dbReference>
<dbReference type="InterPro" id="IPR036390">
    <property type="entry name" value="WH_DNA-bd_sf"/>
</dbReference>
<dbReference type="InterPro" id="IPR027417">
    <property type="entry name" value="P-loop_NTPase"/>
</dbReference>
<keyword evidence="2" id="KW-0433">Leucine-rich repeat</keyword>
<evidence type="ECO:0000256" key="8">
    <source>
        <dbReference type="SAM" id="MobiDB-lite"/>
    </source>
</evidence>
<evidence type="ECO:0000313" key="11">
    <source>
        <dbReference type="Proteomes" id="UP000027138"/>
    </source>
</evidence>
<name>A0A067KSR5_JATCU</name>
<protein>
    <recommendedName>
        <fullName evidence="1">ADP-ribosyl cyclase/cyclic ADP-ribose hydrolase</fullName>
        <ecNumber evidence="1">3.2.2.6</ecNumber>
    </recommendedName>
</protein>
<feature type="domain" description="TIR" evidence="9">
    <location>
        <begin position="12"/>
        <end position="177"/>
    </location>
</feature>
<dbReference type="AlphaFoldDB" id="A0A067KSR5"/>
<dbReference type="SUPFAM" id="SSF52200">
    <property type="entry name" value="Toll/Interleukin receptor TIR domain"/>
    <property type="match status" value="1"/>
</dbReference>
<proteinExistence type="predicted"/>
<evidence type="ECO:0000256" key="2">
    <source>
        <dbReference type="ARBA" id="ARBA00022614"/>
    </source>
</evidence>
<evidence type="ECO:0000256" key="6">
    <source>
        <dbReference type="ARBA" id="ARBA00023027"/>
    </source>
</evidence>
<reference evidence="10 11" key="1">
    <citation type="journal article" date="2014" name="PLoS ONE">
        <title>Global Analysis of Gene Expression Profiles in Physic Nut (Jatropha curcas L.) Seedlings Exposed to Salt Stress.</title>
        <authorList>
            <person name="Zhang L."/>
            <person name="Zhang C."/>
            <person name="Wu P."/>
            <person name="Chen Y."/>
            <person name="Li M."/>
            <person name="Jiang H."/>
            <person name="Wu G."/>
        </authorList>
    </citation>
    <scope>NUCLEOTIDE SEQUENCE [LARGE SCALE GENOMIC DNA]</scope>
    <source>
        <strain evidence="11">cv. GZQX0401</strain>
        <tissue evidence="10">Young leaves</tissue>
    </source>
</reference>
<dbReference type="InterPro" id="IPR000157">
    <property type="entry name" value="TIR_dom"/>
</dbReference>
<sequence>MAIPSSSSSNPWKYDVFLSFRGEETRTNFTSHLYHALCSKGINAFIDDKIERGEEITSAIVDAIKGSRISIVVFSQDYASSSHCLDELVTMMFACNELKGHVVLPIFYKVLPADVGKQTGTFGKALDKLVADVGNSEKEKRWREALVKAAKLAGNPLHNEDEAKFIQSIVENVSTKLNRKLLPVPQHPVGLESHVQEVIHMLSIGVRDVLMVGICGIGGIGKTTLAKAIYNRIANQFEGSCFLENVRRTSEQYGVGQLQETLLIEMLRDKNVSLGNFARGINCIQERLSRKRVLIVIDDVDDVDQLEKLAALNCFGLGSRLIITTRDKHLLVFHGVERIHKVDELSPENALELFSRNAFKKPQPAEEYSKLAQWIVNYADGLPLALVVLGSFLYQRKVLEWESEIAKLKQSPNKKINDILKISYDGLEPYQKAIFLDIACFFKGMDKDAVIKILDACGLNPDIGVPVLIEKSLISIENNKIHMHALLQSMGREVVCQESSNPNRRTRLWFHEDVLRVLTGNTGTDDIEGILLDLPEPKEIQLDAEAFMKMKSLRILLIRNAHITVTGGPMDLPNELRWLEWPSCPLQSMPSGFCARKLVGLNMHRGCIRQFGEGFKNYNNLKFMDLRDCESLVETPDFSFIPNLERLNLGGCSNLVEVDESVGYLDKLELLSFEFCHNLRSLPSRFKLRSLQTLLLTGCTKLEAFPIIVEKMKLLERVCLNGTAIKVLPPSIENLTGLKVLTLTYCKNLTILPSSIYKLGHLKLLLLEGCSRLDEFPVALGSHSSSGFPMLRCLDLQNCHLLGINFLMEHQCFSALKDLDLTGNDFATLPPSICLLHNLRSLKLSKCKNIREIPELPLKIKRVEARDCESLERFSQLARVFESNKQEKPNRLHDIDFSNCHKLAKNEGNFLDNALRSKKFRQDLRIEIFLPGSEIPEWFRTSEGNSLSFQVPSNKCEKIRALVLCAILSLKDGETANISREVLINGLNVIMFSRQFFSLESDHVWLYYLPRRLIKGLPVKQNGVVHFEVSFKFLGASMGSILKKCGAYLVCKRDGVVEDPSVTRSLSCQKESLSVDLKRSWCENELEHNFHSMMKKNRTSEESPMARNCPAQTTGHTMNNPTCSKNVEDQVNLALESNIDQPRSTSQSQHLDT</sequence>
<dbReference type="PANTHER" id="PTHR11017:SF573">
    <property type="entry name" value="ADP-RIBOSYL CYCLASE_CYCLIC ADP-RIBOSE HYDROLASE"/>
    <property type="match status" value="1"/>
</dbReference>
<dbReference type="InterPro" id="IPR058546">
    <property type="entry name" value="RPS4B/Roq1-like_LRR"/>
</dbReference>
<keyword evidence="6" id="KW-0520">NAD</keyword>
<organism evidence="10 11">
    <name type="scientific">Jatropha curcas</name>
    <name type="common">Barbados nut</name>
    <dbReference type="NCBI Taxonomy" id="180498"/>
    <lineage>
        <taxon>Eukaryota</taxon>
        <taxon>Viridiplantae</taxon>
        <taxon>Streptophyta</taxon>
        <taxon>Embryophyta</taxon>
        <taxon>Tracheophyta</taxon>
        <taxon>Spermatophyta</taxon>
        <taxon>Magnoliopsida</taxon>
        <taxon>eudicotyledons</taxon>
        <taxon>Gunneridae</taxon>
        <taxon>Pentapetalae</taxon>
        <taxon>rosids</taxon>
        <taxon>fabids</taxon>
        <taxon>Malpighiales</taxon>
        <taxon>Euphorbiaceae</taxon>
        <taxon>Crotonoideae</taxon>
        <taxon>Jatropheae</taxon>
        <taxon>Jatropha</taxon>
    </lineage>
</organism>
<dbReference type="Gene3D" id="3.40.50.10140">
    <property type="entry name" value="Toll/interleukin-1 receptor homology (TIR) domain"/>
    <property type="match status" value="1"/>
</dbReference>
<dbReference type="PROSITE" id="PS50104">
    <property type="entry name" value="TIR"/>
    <property type="match status" value="1"/>
</dbReference>
<keyword evidence="4" id="KW-0378">Hydrolase</keyword>
<dbReference type="InterPro" id="IPR058192">
    <property type="entry name" value="WHD_ROQ1-like"/>
</dbReference>
<evidence type="ECO:0000256" key="1">
    <source>
        <dbReference type="ARBA" id="ARBA00011982"/>
    </source>
</evidence>
<dbReference type="InterPro" id="IPR044974">
    <property type="entry name" value="Disease_R_plants"/>
</dbReference>
<dbReference type="EMBL" id="KK914490">
    <property type="protein sequence ID" value="KDP35310.1"/>
    <property type="molecule type" value="Genomic_DNA"/>
</dbReference>
<dbReference type="SMART" id="SM00255">
    <property type="entry name" value="TIR"/>
    <property type="match status" value="1"/>
</dbReference>
<evidence type="ECO:0000256" key="5">
    <source>
        <dbReference type="ARBA" id="ARBA00022821"/>
    </source>
</evidence>
<accession>A0A067KSR5</accession>
<dbReference type="PANTHER" id="PTHR11017">
    <property type="entry name" value="LEUCINE-RICH REPEAT-CONTAINING PROTEIN"/>
    <property type="match status" value="1"/>
</dbReference>
<keyword evidence="5" id="KW-0611">Plant defense</keyword>
<comment type="catalytic activity">
    <reaction evidence="7">
        <text>NAD(+) + H2O = ADP-D-ribose + nicotinamide + H(+)</text>
        <dbReference type="Rhea" id="RHEA:16301"/>
        <dbReference type="ChEBI" id="CHEBI:15377"/>
        <dbReference type="ChEBI" id="CHEBI:15378"/>
        <dbReference type="ChEBI" id="CHEBI:17154"/>
        <dbReference type="ChEBI" id="CHEBI:57540"/>
        <dbReference type="ChEBI" id="CHEBI:57967"/>
        <dbReference type="EC" id="3.2.2.6"/>
    </reaction>
    <physiologicalReaction direction="left-to-right" evidence="7">
        <dbReference type="Rhea" id="RHEA:16302"/>
    </physiologicalReaction>
</comment>
<evidence type="ECO:0000256" key="3">
    <source>
        <dbReference type="ARBA" id="ARBA00022737"/>
    </source>
</evidence>
<gene>
    <name evidence="10" type="ORF">JCGZ_09469</name>
</gene>
<evidence type="ECO:0000313" key="10">
    <source>
        <dbReference type="EMBL" id="KDP35310.1"/>
    </source>
</evidence>
<dbReference type="FunFam" id="3.40.50.10140:FF:000007">
    <property type="entry name" value="Disease resistance protein (TIR-NBS-LRR class)"/>
    <property type="match status" value="1"/>
</dbReference>
<keyword evidence="11" id="KW-1185">Reference proteome</keyword>
<keyword evidence="3" id="KW-0677">Repeat</keyword>
<feature type="region of interest" description="Disordered" evidence="8">
    <location>
        <begin position="1096"/>
        <end position="1123"/>
    </location>
</feature>
<dbReference type="OrthoDB" id="1645191at2759"/>
<dbReference type="EC" id="3.2.2.6" evidence="1"/>
<dbReference type="Gene3D" id="3.80.10.10">
    <property type="entry name" value="Ribonuclease Inhibitor"/>
    <property type="match status" value="2"/>
</dbReference>
<feature type="compositionally biased region" description="Polar residues" evidence="8">
    <location>
        <begin position="1110"/>
        <end position="1123"/>
    </location>
</feature>
<dbReference type="Gene3D" id="1.10.8.430">
    <property type="entry name" value="Helical domain of apoptotic protease-activating factors"/>
    <property type="match status" value="1"/>
</dbReference>
<dbReference type="Pfam" id="PF00931">
    <property type="entry name" value="NB-ARC"/>
    <property type="match status" value="1"/>
</dbReference>
<dbReference type="GO" id="GO:0006952">
    <property type="term" value="P:defense response"/>
    <property type="evidence" value="ECO:0007669"/>
    <property type="project" value="UniProtKB-KW"/>
</dbReference>
<dbReference type="InterPro" id="IPR042197">
    <property type="entry name" value="Apaf_helical"/>
</dbReference>
<dbReference type="FunFam" id="1.10.8.430:FF:000002">
    <property type="entry name" value="Disease resistance protein (TIR-NBS-LRR class)"/>
    <property type="match status" value="1"/>
</dbReference>
<dbReference type="SUPFAM" id="SSF52540">
    <property type="entry name" value="P-loop containing nucleoside triphosphate hydrolases"/>
    <property type="match status" value="1"/>
</dbReference>
<dbReference type="GO" id="GO:0043531">
    <property type="term" value="F:ADP binding"/>
    <property type="evidence" value="ECO:0007669"/>
    <property type="project" value="InterPro"/>
</dbReference>
<dbReference type="SUPFAM" id="SSF46785">
    <property type="entry name" value="Winged helix' DNA-binding domain"/>
    <property type="match status" value="1"/>
</dbReference>
<dbReference type="PRINTS" id="PR00364">
    <property type="entry name" value="DISEASERSIST"/>
</dbReference>
<dbReference type="SUPFAM" id="SSF52058">
    <property type="entry name" value="L domain-like"/>
    <property type="match status" value="1"/>
</dbReference>
<dbReference type="Pfam" id="PF01582">
    <property type="entry name" value="TIR"/>
    <property type="match status" value="1"/>
</dbReference>
<dbReference type="InterPro" id="IPR032675">
    <property type="entry name" value="LRR_dom_sf"/>
</dbReference>
<dbReference type="InterPro" id="IPR002182">
    <property type="entry name" value="NB-ARC"/>
</dbReference>
<dbReference type="GO" id="GO:0007165">
    <property type="term" value="P:signal transduction"/>
    <property type="evidence" value="ECO:0007669"/>
    <property type="project" value="InterPro"/>
</dbReference>